<organism evidence="1 2">
    <name type="scientific">Jimgerdemannia flammicorona</name>
    <dbReference type="NCBI Taxonomy" id="994334"/>
    <lineage>
        <taxon>Eukaryota</taxon>
        <taxon>Fungi</taxon>
        <taxon>Fungi incertae sedis</taxon>
        <taxon>Mucoromycota</taxon>
        <taxon>Mucoromycotina</taxon>
        <taxon>Endogonomycetes</taxon>
        <taxon>Endogonales</taxon>
        <taxon>Endogonaceae</taxon>
        <taxon>Jimgerdemannia</taxon>
    </lineage>
</organism>
<name>A0A433B9R8_9FUNG</name>
<protein>
    <submittedName>
        <fullName evidence="1">Uncharacterized protein</fullName>
    </submittedName>
</protein>
<dbReference type="EMBL" id="RBNI01015196">
    <property type="protein sequence ID" value="RUP16715.1"/>
    <property type="molecule type" value="Genomic_DNA"/>
</dbReference>
<dbReference type="Proteomes" id="UP000268093">
    <property type="component" value="Unassembled WGS sequence"/>
</dbReference>
<comment type="caution">
    <text evidence="1">The sequence shown here is derived from an EMBL/GenBank/DDBJ whole genome shotgun (WGS) entry which is preliminary data.</text>
</comment>
<gene>
    <name evidence="1" type="ORF">BC936DRAFT_139518</name>
</gene>
<evidence type="ECO:0000313" key="1">
    <source>
        <dbReference type="EMBL" id="RUP16715.1"/>
    </source>
</evidence>
<sequence>MLNQEIHEYFNRQSAEWNILGFLNECDTEPFQRKIDKYLKCLETIDSCERGKTKERARWRGGDLLGSLSFKAVR</sequence>
<dbReference type="OrthoDB" id="2430695at2759"/>
<evidence type="ECO:0000313" key="2">
    <source>
        <dbReference type="Proteomes" id="UP000268093"/>
    </source>
</evidence>
<keyword evidence="2" id="KW-1185">Reference proteome</keyword>
<reference evidence="1 2" key="1">
    <citation type="journal article" date="2018" name="New Phytol.">
        <title>Phylogenomics of Endogonaceae and evolution of mycorrhizas within Mucoromycota.</title>
        <authorList>
            <person name="Chang Y."/>
            <person name="Desiro A."/>
            <person name="Na H."/>
            <person name="Sandor L."/>
            <person name="Lipzen A."/>
            <person name="Clum A."/>
            <person name="Barry K."/>
            <person name="Grigoriev I.V."/>
            <person name="Martin F.M."/>
            <person name="Stajich J.E."/>
            <person name="Smith M.E."/>
            <person name="Bonito G."/>
            <person name="Spatafora J.W."/>
        </authorList>
    </citation>
    <scope>NUCLEOTIDE SEQUENCE [LARGE SCALE GENOMIC DNA]</scope>
    <source>
        <strain evidence="1 2">GMNB39</strain>
    </source>
</reference>
<accession>A0A433B9R8</accession>
<dbReference type="AlphaFoldDB" id="A0A433B9R8"/>
<proteinExistence type="predicted"/>